<dbReference type="Proteomes" id="UP000614610">
    <property type="component" value="Unassembled WGS sequence"/>
</dbReference>
<evidence type="ECO:0000256" key="1">
    <source>
        <dbReference type="SAM" id="MobiDB-lite"/>
    </source>
</evidence>
<dbReference type="AlphaFoldDB" id="A0A8H8VBH6"/>
<dbReference type="EMBL" id="WIWT01000028">
    <property type="protein sequence ID" value="KAF3212751.1"/>
    <property type="molecule type" value="Genomic_DNA"/>
</dbReference>
<accession>A0A8H8VBH6</accession>
<organism evidence="2 3">
    <name type="scientific">Orbilia oligospora</name>
    <name type="common">Nematode-trapping fungus</name>
    <name type="synonym">Arthrobotrys oligospora</name>
    <dbReference type="NCBI Taxonomy" id="2813651"/>
    <lineage>
        <taxon>Eukaryota</taxon>
        <taxon>Fungi</taxon>
        <taxon>Dikarya</taxon>
        <taxon>Ascomycota</taxon>
        <taxon>Pezizomycotina</taxon>
        <taxon>Orbiliomycetes</taxon>
        <taxon>Orbiliales</taxon>
        <taxon>Orbiliaceae</taxon>
        <taxon>Orbilia</taxon>
    </lineage>
</organism>
<protein>
    <submittedName>
        <fullName evidence="2">Uncharacterized protein</fullName>
    </submittedName>
</protein>
<feature type="region of interest" description="Disordered" evidence="1">
    <location>
        <begin position="33"/>
        <end position="68"/>
    </location>
</feature>
<reference evidence="2" key="1">
    <citation type="submission" date="2019-06" db="EMBL/GenBank/DDBJ databases">
        <authorList>
            <person name="Palmer J.M."/>
        </authorList>
    </citation>
    <scope>NUCLEOTIDE SEQUENCE</scope>
    <source>
        <strain evidence="2">TWF679</strain>
    </source>
</reference>
<sequence>MHKRVLEREELLGMTANCLAILARGKLKLKMSEEKNCWRRGGGSGSGSDQPRRDFQFQSNKQTRENGN</sequence>
<gene>
    <name evidence="2" type="ORF">TWF679_005640</name>
</gene>
<proteinExistence type="predicted"/>
<comment type="caution">
    <text evidence="2">The sequence shown here is derived from an EMBL/GenBank/DDBJ whole genome shotgun (WGS) entry which is preliminary data.</text>
</comment>
<evidence type="ECO:0000313" key="2">
    <source>
        <dbReference type="EMBL" id="KAF3212751.1"/>
    </source>
</evidence>
<name>A0A8H8VBH6_ORBOL</name>
<evidence type="ECO:0000313" key="3">
    <source>
        <dbReference type="Proteomes" id="UP000614610"/>
    </source>
</evidence>